<reference evidence="1" key="1">
    <citation type="submission" date="2021-03" db="EMBL/GenBank/DDBJ databases">
        <title>Pengzhenrongella sicca gen. nov., sp. nov., a new member of suborder Micrococcineae isolated from High-Arctic tundra soil.</title>
        <authorList>
            <person name="Peng F."/>
        </authorList>
    </citation>
    <scope>NUCLEOTIDE SEQUENCE</scope>
    <source>
        <strain evidence="1">LRZ-2</strain>
    </source>
</reference>
<dbReference type="KEGG" id="psic:J4E96_03765"/>
<gene>
    <name evidence="1" type="ORF">J4E96_03765</name>
</gene>
<dbReference type="AlphaFoldDB" id="A0A8A4ZHZ9"/>
<evidence type="ECO:0000313" key="1">
    <source>
        <dbReference type="EMBL" id="QTE30146.1"/>
    </source>
</evidence>
<dbReference type="EMBL" id="CP071868">
    <property type="protein sequence ID" value="QTE30146.1"/>
    <property type="molecule type" value="Genomic_DNA"/>
</dbReference>
<keyword evidence="2" id="KW-1185">Reference proteome</keyword>
<organism evidence="1 2">
    <name type="scientific">Pengzhenrongella sicca</name>
    <dbReference type="NCBI Taxonomy" id="2819238"/>
    <lineage>
        <taxon>Bacteria</taxon>
        <taxon>Bacillati</taxon>
        <taxon>Actinomycetota</taxon>
        <taxon>Actinomycetes</taxon>
        <taxon>Micrococcales</taxon>
        <taxon>Pengzhenrongella</taxon>
    </lineage>
</organism>
<accession>A0A8A4ZHZ9</accession>
<evidence type="ECO:0008006" key="3">
    <source>
        <dbReference type="Google" id="ProtNLM"/>
    </source>
</evidence>
<dbReference type="RefSeq" id="WP_227424462.1">
    <property type="nucleotide sequence ID" value="NZ_CP071868.1"/>
</dbReference>
<dbReference type="Proteomes" id="UP000663937">
    <property type="component" value="Chromosome"/>
</dbReference>
<evidence type="ECO:0000313" key="2">
    <source>
        <dbReference type="Proteomes" id="UP000663937"/>
    </source>
</evidence>
<proteinExistence type="predicted"/>
<name>A0A8A4ZHZ9_9MICO</name>
<sequence length="257" mass="27190">MLTETEPRAAAFVNLYAVLGALPELCRRVPAARELLARDPRPVTIAFVVRGGPRGVLAFGGGKVEVVAGRSTATVVMPFVGPAAFNKVVDGTAQPIPVSGFHRIRFLTGVFAPLTELLARYLKPSPEDLADPEFRATSTALTLHVAVAAVAQLANEDRSGRFSAHLIPDGDVALEVTGSFAYTLRIADHRMTFLPEPSPRPKAAMTFADLGVAGRLLAGEASAIAGICDGTISMRGTVSMVDNVNRILDRVGQYLGE</sequence>
<protein>
    <recommendedName>
        <fullName evidence="3">SCP2 domain-containing protein</fullName>
    </recommendedName>
</protein>